<dbReference type="GO" id="GO:0005829">
    <property type="term" value="C:cytosol"/>
    <property type="evidence" value="ECO:0007669"/>
    <property type="project" value="TreeGrafter"/>
</dbReference>
<dbReference type="InterPro" id="IPR023214">
    <property type="entry name" value="HAD_sf"/>
</dbReference>
<dbReference type="InterPro" id="IPR006379">
    <property type="entry name" value="HAD-SF_hydro_IIB"/>
</dbReference>
<dbReference type="SFLD" id="SFLDS00003">
    <property type="entry name" value="Haloacid_Dehalogenase"/>
    <property type="match status" value="1"/>
</dbReference>
<dbReference type="PROSITE" id="PS01229">
    <property type="entry name" value="COF_2"/>
    <property type="match status" value="1"/>
</dbReference>
<name>A0A940SIB5_9BACI</name>
<evidence type="ECO:0000313" key="1">
    <source>
        <dbReference type="EMBL" id="MBP0724321.1"/>
    </source>
</evidence>
<sequence length="278" mass="31025">MALIAIDMDGTLISNENIITKENVESIKAAQSEGIHVVISTGRLYDSAKETLDEVGINCPIISLNGSKICDQNGNVILNKTMDKDVFSRVLAECERENNTFIISTNKGSYTKNRDELYEEFFTDKQTKKLKKLTTTLKNIRNYHSVEDFTLLDVYKILFLSNDQTTISRLRNKLAREEKLLVTSSHSNNLEINAAGISKGAALLYLAPILGVDLQQSMAIGDSFNDVSMFNRVGFPVAMGNATDELKQHCVFTTKTNNESGVAHAIYHFMELKKKISN</sequence>
<dbReference type="GO" id="GO:0016791">
    <property type="term" value="F:phosphatase activity"/>
    <property type="evidence" value="ECO:0007669"/>
    <property type="project" value="TreeGrafter"/>
</dbReference>
<accession>A0A940SIB5</accession>
<keyword evidence="2" id="KW-1185">Reference proteome</keyword>
<gene>
    <name evidence="1" type="ORF">J5Y03_03870</name>
</gene>
<dbReference type="Proteomes" id="UP000682134">
    <property type="component" value="Unassembled WGS sequence"/>
</dbReference>
<dbReference type="GO" id="GO:0000287">
    <property type="term" value="F:magnesium ion binding"/>
    <property type="evidence" value="ECO:0007669"/>
    <property type="project" value="TreeGrafter"/>
</dbReference>
<dbReference type="AlphaFoldDB" id="A0A940SIB5"/>
<dbReference type="Pfam" id="PF08282">
    <property type="entry name" value="Hydrolase_3"/>
    <property type="match status" value="1"/>
</dbReference>
<dbReference type="SFLD" id="SFLDG01144">
    <property type="entry name" value="C2.B.4:_PGP_Like"/>
    <property type="match status" value="1"/>
</dbReference>
<evidence type="ECO:0000313" key="2">
    <source>
        <dbReference type="Proteomes" id="UP000682134"/>
    </source>
</evidence>
<dbReference type="EMBL" id="JAGIYQ010000002">
    <property type="protein sequence ID" value="MBP0724321.1"/>
    <property type="molecule type" value="Genomic_DNA"/>
</dbReference>
<dbReference type="PANTHER" id="PTHR10000">
    <property type="entry name" value="PHOSPHOSERINE PHOSPHATASE"/>
    <property type="match status" value="1"/>
</dbReference>
<dbReference type="RefSeq" id="WP_209402722.1">
    <property type="nucleotide sequence ID" value="NZ_JAGIYQ010000002.1"/>
</dbReference>
<proteinExistence type="predicted"/>
<dbReference type="Gene3D" id="3.40.50.1000">
    <property type="entry name" value="HAD superfamily/HAD-like"/>
    <property type="match status" value="1"/>
</dbReference>
<protein>
    <submittedName>
        <fullName evidence="1">HAD family phosphatase</fullName>
    </submittedName>
</protein>
<dbReference type="NCBIfam" id="TIGR01484">
    <property type="entry name" value="HAD-SF-IIB"/>
    <property type="match status" value="1"/>
</dbReference>
<dbReference type="Gene3D" id="3.30.1240.10">
    <property type="match status" value="1"/>
</dbReference>
<dbReference type="InterPro" id="IPR036412">
    <property type="entry name" value="HAD-like_sf"/>
</dbReference>
<dbReference type="InterPro" id="IPR000150">
    <property type="entry name" value="Cof"/>
</dbReference>
<dbReference type="CDD" id="cd07516">
    <property type="entry name" value="HAD_Pase"/>
    <property type="match status" value="1"/>
</dbReference>
<comment type="caution">
    <text evidence="1">The sequence shown here is derived from an EMBL/GenBank/DDBJ whole genome shotgun (WGS) entry which is preliminary data.</text>
</comment>
<organism evidence="1 2">
    <name type="scientific">Gottfriedia endophytica</name>
    <dbReference type="NCBI Taxonomy" id="2820819"/>
    <lineage>
        <taxon>Bacteria</taxon>
        <taxon>Bacillati</taxon>
        <taxon>Bacillota</taxon>
        <taxon>Bacilli</taxon>
        <taxon>Bacillales</taxon>
        <taxon>Bacillaceae</taxon>
        <taxon>Gottfriedia</taxon>
    </lineage>
</organism>
<dbReference type="PANTHER" id="PTHR10000:SF55">
    <property type="entry name" value="5-AMINO-6-(5-PHOSPHO-D-RIBITYLAMINO)URACIL PHOSPHATASE YCSE"/>
    <property type="match status" value="1"/>
</dbReference>
<dbReference type="SUPFAM" id="SSF56784">
    <property type="entry name" value="HAD-like"/>
    <property type="match status" value="1"/>
</dbReference>
<reference evidence="1" key="1">
    <citation type="submission" date="2021-04" db="EMBL/GenBank/DDBJ databases">
        <title>Genome seq and assembly of Bacillus sp.</title>
        <authorList>
            <person name="Chhetri G."/>
        </authorList>
    </citation>
    <scope>NUCLEOTIDE SEQUENCE</scope>
    <source>
        <strain evidence="1">RG28</strain>
    </source>
</reference>
<dbReference type="NCBIfam" id="TIGR00099">
    <property type="entry name" value="Cof-subfamily"/>
    <property type="match status" value="1"/>
</dbReference>
<dbReference type="SFLD" id="SFLDG01140">
    <property type="entry name" value="C2.B:_Phosphomannomutase_and_P"/>
    <property type="match status" value="1"/>
</dbReference>